<name>A0ACC1J766_9FUNG</name>
<sequence length="426" mass="48055">MSTTFDESGRNMLMTFSNRPATNRSAQNKDSTHAQLQKYTRMQRMVTDTRLVVYCLISIVFAIVLTLIINIVNKDYSLRPISTHCPFVWGFLPTSGIISVFLFVAYPVLLAKVWKTQDVLGIRSDLIICETVGTVSMIVTVVWELALDDIRQHWSGLFFIWIGAFLIHISSVAVPLFRSIKHTRSVYRQLHRPGTSSSNTAMMNPYTGSEHGAVRVRRDEFNMMLGNAYEYSRFRKYAASCFCSELAALLDEYQALKASAVLAFGSLSEENSSVPATPTSMTSRTSESIQPNEFLHNHGLTLQKYVVAPHTPHTMAPGLDYANASGVHTSITVSILDTIKSAYPNRRINERTQFPASLKDKILSVFAIYINSKSYMAVNVPQSMVRKIEDHLRADEITLAVLDEVKDEVLFMLYADVYTRFRAEKQ</sequence>
<dbReference type="EMBL" id="JANBPW010002623">
    <property type="protein sequence ID" value="KAJ1940169.1"/>
    <property type="molecule type" value="Genomic_DNA"/>
</dbReference>
<evidence type="ECO:0000313" key="1">
    <source>
        <dbReference type="EMBL" id="KAJ1940169.1"/>
    </source>
</evidence>
<accession>A0ACC1J766</accession>
<dbReference type="Proteomes" id="UP001150603">
    <property type="component" value="Unassembled WGS sequence"/>
</dbReference>
<gene>
    <name evidence="1" type="ORF">FBU59_003891</name>
</gene>
<evidence type="ECO:0000313" key="2">
    <source>
        <dbReference type="Proteomes" id="UP001150603"/>
    </source>
</evidence>
<reference evidence="1" key="1">
    <citation type="submission" date="2022-07" db="EMBL/GenBank/DDBJ databases">
        <title>Phylogenomic reconstructions and comparative analyses of Kickxellomycotina fungi.</title>
        <authorList>
            <person name="Reynolds N.K."/>
            <person name="Stajich J.E."/>
            <person name="Barry K."/>
            <person name="Grigoriev I.V."/>
            <person name="Crous P."/>
            <person name="Smith M.E."/>
        </authorList>
    </citation>
    <scope>NUCLEOTIDE SEQUENCE</scope>
    <source>
        <strain evidence="1">NRRL 5244</strain>
    </source>
</reference>
<proteinExistence type="predicted"/>
<protein>
    <submittedName>
        <fullName evidence="1">Uncharacterized protein</fullName>
    </submittedName>
</protein>
<comment type="caution">
    <text evidence="1">The sequence shown here is derived from an EMBL/GenBank/DDBJ whole genome shotgun (WGS) entry which is preliminary data.</text>
</comment>
<keyword evidence="2" id="KW-1185">Reference proteome</keyword>
<organism evidence="1 2">
    <name type="scientific">Linderina macrospora</name>
    <dbReference type="NCBI Taxonomy" id="4868"/>
    <lineage>
        <taxon>Eukaryota</taxon>
        <taxon>Fungi</taxon>
        <taxon>Fungi incertae sedis</taxon>
        <taxon>Zoopagomycota</taxon>
        <taxon>Kickxellomycotina</taxon>
        <taxon>Kickxellomycetes</taxon>
        <taxon>Kickxellales</taxon>
        <taxon>Kickxellaceae</taxon>
        <taxon>Linderina</taxon>
    </lineage>
</organism>